<dbReference type="EMBL" id="KK198759">
    <property type="protein sequence ID" value="KCW63122.1"/>
    <property type="molecule type" value="Genomic_DNA"/>
</dbReference>
<dbReference type="EMBL" id="KK198759">
    <property type="protein sequence ID" value="KCW63120.1"/>
    <property type="molecule type" value="Genomic_DNA"/>
</dbReference>
<dbReference type="Gramene" id="KCW63121">
    <property type="protein sequence ID" value="KCW63121"/>
    <property type="gene ID" value="EUGRSUZ_G00729"/>
</dbReference>
<name>A0A059BBR3_EUCGR</name>
<dbReference type="EMBL" id="KK198759">
    <property type="protein sequence ID" value="KCW63121.1"/>
    <property type="molecule type" value="Genomic_DNA"/>
</dbReference>
<proteinExistence type="predicted"/>
<accession>A0A059BBR3</accession>
<sequence>MVPFTQGLSLLLHRPTNFKRRIPFSKSVPCEFIKKYIQKNQQITTLRYLNKSRLVQLKTYQHHYPTSLWLPHVGQNR</sequence>
<organism evidence="1">
    <name type="scientific">Eucalyptus grandis</name>
    <name type="common">Flooded gum</name>
    <dbReference type="NCBI Taxonomy" id="71139"/>
    <lineage>
        <taxon>Eukaryota</taxon>
        <taxon>Viridiplantae</taxon>
        <taxon>Streptophyta</taxon>
        <taxon>Embryophyta</taxon>
        <taxon>Tracheophyta</taxon>
        <taxon>Spermatophyta</taxon>
        <taxon>Magnoliopsida</taxon>
        <taxon>eudicotyledons</taxon>
        <taxon>Gunneridae</taxon>
        <taxon>Pentapetalae</taxon>
        <taxon>rosids</taxon>
        <taxon>malvids</taxon>
        <taxon>Myrtales</taxon>
        <taxon>Myrtaceae</taxon>
        <taxon>Myrtoideae</taxon>
        <taxon>Eucalypteae</taxon>
        <taxon>Eucalyptus</taxon>
    </lineage>
</organism>
<dbReference type="Gramene" id="KCW63122">
    <property type="protein sequence ID" value="KCW63122"/>
    <property type="gene ID" value="EUGRSUZ_G00729"/>
</dbReference>
<dbReference type="Gramene" id="KCW63120">
    <property type="protein sequence ID" value="KCW63120"/>
    <property type="gene ID" value="EUGRSUZ_G00729"/>
</dbReference>
<gene>
    <name evidence="1" type="ORF">EUGRSUZ_G00729</name>
</gene>
<evidence type="ECO:0000313" key="1">
    <source>
        <dbReference type="EMBL" id="KCW63120.1"/>
    </source>
</evidence>
<protein>
    <submittedName>
        <fullName evidence="1">Uncharacterized protein</fullName>
    </submittedName>
</protein>
<reference evidence="1" key="1">
    <citation type="submission" date="2013-07" db="EMBL/GenBank/DDBJ databases">
        <title>The genome of Eucalyptus grandis.</title>
        <authorList>
            <person name="Schmutz J."/>
            <person name="Hayes R."/>
            <person name="Myburg A."/>
            <person name="Tuskan G."/>
            <person name="Grattapaglia D."/>
            <person name="Rokhsar D.S."/>
        </authorList>
    </citation>
    <scope>NUCLEOTIDE SEQUENCE</scope>
    <source>
        <tissue evidence="1">Leaf extractions</tissue>
    </source>
</reference>
<dbReference type="AlphaFoldDB" id="A0A059BBR3"/>